<protein>
    <submittedName>
        <fullName evidence="1">Uncharacterized protein</fullName>
    </submittedName>
</protein>
<accession>R9NYK1</accession>
<reference evidence="2" key="1">
    <citation type="journal article" date="2013" name="Genome Announc.">
        <title>Draft genome sequence of the basidiomycetous yeast-like fungus Pseudozyma hubeiensis SY62, which produces an abundant amount of the biosurfactant mannosylerythritol lipids.</title>
        <authorList>
            <person name="Konishi M."/>
            <person name="Hatada Y."/>
            <person name="Horiuchi J."/>
        </authorList>
    </citation>
    <scope>NUCLEOTIDE SEQUENCE [LARGE SCALE GENOMIC DNA]</scope>
    <source>
        <strain evidence="2">SY62</strain>
    </source>
</reference>
<evidence type="ECO:0000313" key="2">
    <source>
        <dbReference type="Proteomes" id="UP000014071"/>
    </source>
</evidence>
<sequence length="77" mass="8834">MGEGGLALMSTSILSSLFDERSRTTRDAGEDRMVSEFHRLTLNLRHAFVFDVNWGHTCLVELHYKREHDGMKLSKPV</sequence>
<keyword evidence="2" id="KW-1185">Reference proteome</keyword>
<dbReference type="HOGENOM" id="CLU_2639138_0_0_1"/>
<gene>
    <name evidence="1" type="ORF">PHSY_001326</name>
</gene>
<dbReference type="RefSeq" id="XP_012187348.1">
    <property type="nucleotide sequence ID" value="XM_012331958.1"/>
</dbReference>
<name>R9NYK1_PSEHS</name>
<dbReference type="AlphaFoldDB" id="R9NYK1"/>
<dbReference type="EMBL" id="DF238778">
    <property type="protein sequence ID" value="GAC93761.1"/>
    <property type="molecule type" value="Genomic_DNA"/>
</dbReference>
<evidence type="ECO:0000313" key="1">
    <source>
        <dbReference type="EMBL" id="GAC93761.1"/>
    </source>
</evidence>
<dbReference type="GeneID" id="24106627"/>
<organism evidence="1 2">
    <name type="scientific">Pseudozyma hubeiensis (strain SY62)</name>
    <name type="common">Yeast</name>
    <dbReference type="NCBI Taxonomy" id="1305764"/>
    <lineage>
        <taxon>Eukaryota</taxon>
        <taxon>Fungi</taxon>
        <taxon>Dikarya</taxon>
        <taxon>Basidiomycota</taxon>
        <taxon>Ustilaginomycotina</taxon>
        <taxon>Ustilaginomycetes</taxon>
        <taxon>Ustilaginales</taxon>
        <taxon>Ustilaginaceae</taxon>
        <taxon>Pseudozyma</taxon>
    </lineage>
</organism>
<dbReference type="Proteomes" id="UP000014071">
    <property type="component" value="Unassembled WGS sequence"/>
</dbReference>
<proteinExistence type="predicted"/>